<dbReference type="AlphaFoldDB" id="A0A839UM71"/>
<reference evidence="1 2" key="1">
    <citation type="submission" date="2020-08" db="EMBL/GenBank/DDBJ databases">
        <title>Genomic Encyclopedia of Type Strains, Phase III (KMG-III): the genomes of soil and plant-associated and newly described type strains.</title>
        <authorList>
            <person name="Whitman W."/>
        </authorList>
    </citation>
    <scope>NUCLEOTIDE SEQUENCE [LARGE SCALE GENOMIC DNA]</scope>
    <source>
        <strain evidence="1 2">CECT 7015</strain>
    </source>
</reference>
<organism evidence="1 2">
    <name type="scientific">Phyllobacterium trifolii</name>
    <dbReference type="NCBI Taxonomy" id="300193"/>
    <lineage>
        <taxon>Bacteria</taxon>
        <taxon>Pseudomonadati</taxon>
        <taxon>Pseudomonadota</taxon>
        <taxon>Alphaproteobacteria</taxon>
        <taxon>Hyphomicrobiales</taxon>
        <taxon>Phyllobacteriaceae</taxon>
        <taxon>Phyllobacterium</taxon>
    </lineage>
</organism>
<name>A0A839UM71_9HYPH</name>
<proteinExistence type="predicted"/>
<sequence>MRGSTEIQRRHIYYKSSFLTLSLQPWRTAGSDNRDEETVKQDVLVPYRRVPDCPDHAWDRHRTEDE</sequence>
<comment type="caution">
    <text evidence="1">The sequence shown here is derived from an EMBL/GenBank/DDBJ whole genome shotgun (WGS) entry which is preliminary data.</text>
</comment>
<evidence type="ECO:0000313" key="2">
    <source>
        <dbReference type="Proteomes" id="UP000554520"/>
    </source>
</evidence>
<dbReference type="Proteomes" id="UP000554520">
    <property type="component" value="Unassembled WGS sequence"/>
</dbReference>
<protein>
    <submittedName>
        <fullName evidence="1">Uncharacterized protein</fullName>
    </submittedName>
</protein>
<dbReference type="EMBL" id="JACHXN010000036">
    <property type="protein sequence ID" value="MBB3149589.1"/>
    <property type="molecule type" value="Genomic_DNA"/>
</dbReference>
<gene>
    <name evidence="1" type="ORF">FHS21_006043</name>
</gene>
<accession>A0A839UM71</accession>
<keyword evidence="2" id="KW-1185">Reference proteome</keyword>
<evidence type="ECO:0000313" key="1">
    <source>
        <dbReference type="EMBL" id="MBB3149589.1"/>
    </source>
</evidence>